<comment type="caution">
    <text evidence="2">The sequence shown here is derived from an EMBL/GenBank/DDBJ whole genome shotgun (WGS) entry which is preliminary data.</text>
</comment>
<proteinExistence type="predicted"/>
<dbReference type="SUPFAM" id="SSF50630">
    <property type="entry name" value="Acid proteases"/>
    <property type="match status" value="1"/>
</dbReference>
<gene>
    <name evidence="2" type="ORF">F2Q68_00015949</name>
</gene>
<dbReference type="AlphaFoldDB" id="A0A8S9HPJ8"/>
<evidence type="ECO:0000256" key="1">
    <source>
        <dbReference type="SAM" id="MobiDB-lite"/>
    </source>
</evidence>
<dbReference type="PANTHER" id="PTHR33240">
    <property type="entry name" value="OS08G0508500 PROTEIN"/>
    <property type="match status" value="1"/>
</dbReference>
<evidence type="ECO:0000313" key="2">
    <source>
        <dbReference type="EMBL" id="KAF2558857.1"/>
    </source>
</evidence>
<protein>
    <recommendedName>
        <fullName evidence="4">Retropepsins domain-containing protein</fullName>
    </recommendedName>
</protein>
<accession>A0A8S9HPJ8</accession>
<feature type="region of interest" description="Disordered" evidence="1">
    <location>
        <begin position="43"/>
        <end position="62"/>
    </location>
</feature>
<reference evidence="2" key="1">
    <citation type="submission" date="2019-12" db="EMBL/GenBank/DDBJ databases">
        <title>Genome sequencing and annotation of Brassica cretica.</title>
        <authorList>
            <person name="Studholme D.J."/>
            <person name="Sarris P.F."/>
        </authorList>
    </citation>
    <scope>NUCLEOTIDE SEQUENCE</scope>
    <source>
        <strain evidence="2">PFS-001/15</strain>
        <tissue evidence="2">Leaf</tissue>
    </source>
</reference>
<dbReference type="EMBL" id="QGKW02001940">
    <property type="protein sequence ID" value="KAF2558857.1"/>
    <property type="molecule type" value="Genomic_DNA"/>
</dbReference>
<dbReference type="GO" id="GO:0006508">
    <property type="term" value="P:proteolysis"/>
    <property type="evidence" value="ECO:0007669"/>
    <property type="project" value="InterPro"/>
</dbReference>
<name>A0A8S9HPJ8_BRACR</name>
<evidence type="ECO:0000313" key="3">
    <source>
        <dbReference type="Proteomes" id="UP000712281"/>
    </source>
</evidence>
<feature type="compositionally biased region" description="Basic and acidic residues" evidence="1">
    <location>
        <begin position="48"/>
        <end position="59"/>
    </location>
</feature>
<dbReference type="InterPro" id="IPR001969">
    <property type="entry name" value="Aspartic_peptidase_AS"/>
</dbReference>
<organism evidence="2 3">
    <name type="scientific">Brassica cretica</name>
    <name type="common">Mustard</name>
    <dbReference type="NCBI Taxonomy" id="69181"/>
    <lineage>
        <taxon>Eukaryota</taxon>
        <taxon>Viridiplantae</taxon>
        <taxon>Streptophyta</taxon>
        <taxon>Embryophyta</taxon>
        <taxon>Tracheophyta</taxon>
        <taxon>Spermatophyta</taxon>
        <taxon>Magnoliopsida</taxon>
        <taxon>eudicotyledons</taxon>
        <taxon>Gunneridae</taxon>
        <taxon>Pentapetalae</taxon>
        <taxon>rosids</taxon>
        <taxon>malvids</taxon>
        <taxon>Brassicales</taxon>
        <taxon>Brassicaceae</taxon>
        <taxon>Brassiceae</taxon>
        <taxon>Brassica</taxon>
    </lineage>
</organism>
<dbReference type="Proteomes" id="UP000712281">
    <property type="component" value="Unassembled WGS sequence"/>
</dbReference>
<dbReference type="PANTHER" id="PTHR33240:SF8">
    <property type="entry name" value="OS03G0439900 PROTEIN"/>
    <property type="match status" value="1"/>
</dbReference>
<dbReference type="Gene3D" id="2.40.70.10">
    <property type="entry name" value="Acid Proteases"/>
    <property type="match status" value="1"/>
</dbReference>
<dbReference type="InterPro" id="IPR021109">
    <property type="entry name" value="Peptidase_aspartic_dom_sf"/>
</dbReference>
<dbReference type="GO" id="GO:0004190">
    <property type="term" value="F:aspartic-type endopeptidase activity"/>
    <property type="evidence" value="ECO:0007669"/>
    <property type="project" value="InterPro"/>
</dbReference>
<evidence type="ECO:0008006" key="4">
    <source>
        <dbReference type="Google" id="ProtNLM"/>
    </source>
</evidence>
<sequence length="259" mass="29226">MDPNHDRSDCIESISLDLYRSGKPKSSKSVHAMEDQSVSFRIQVDVSNDQRSDTSRQETNEPDITSFEEIMCKDGIITFHEHEIARLDMPHDDALVITLELASTIFSKILVDTGSAVNVVSQKTLQLIKQPTAAINHETTPLNSFEGKAIRSLGIVPLTTKTHYIELETGFTVVDNFMPFDAIVGRSWLHQMKEVPSVYHQFLKFLSPTGEKTIRGSQKQSRACYMTGFRRMPPRGENISLVRDLTIKYSQETYQASSP</sequence>
<dbReference type="CDD" id="cd00303">
    <property type="entry name" value="retropepsin_like"/>
    <property type="match status" value="1"/>
</dbReference>
<dbReference type="PROSITE" id="PS00141">
    <property type="entry name" value="ASP_PROTEASE"/>
    <property type="match status" value="1"/>
</dbReference>